<name>A0A5J5G997_9GAMM</name>
<dbReference type="InterPro" id="IPR038714">
    <property type="entry name" value="YfeY-like_sf"/>
</dbReference>
<keyword evidence="2" id="KW-0449">Lipoprotein</keyword>
<dbReference type="PROSITE" id="PS51257">
    <property type="entry name" value="PROKAR_LIPOPROTEIN"/>
    <property type="match status" value="1"/>
</dbReference>
<dbReference type="Gene3D" id="2.60.460.10">
    <property type="entry name" value="protein yfey like domain"/>
    <property type="match status" value="1"/>
</dbReference>
<keyword evidence="3" id="KW-1185">Reference proteome</keyword>
<evidence type="ECO:0000313" key="2">
    <source>
        <dbReference type="EMBL" id="KAA9003185.1"/>
    </source>
</evidence>
<dbReference type="EMBL" id="VYKJ01000001">
    <property type="protein sequence ID" value="KAA9003185.1"/>
    <property type="molecule type" value="Genomic_DNA"/>
</dbReference>
<proteinExistence type="predicted"/>
<accession>A0A5J5G997</accession>
<protein>
    <submittedName>
        <fullName evidence="2">RpoE-regulated lipoprotein</fullName>
    </submittedName>
</protein>
<dbReference type="NCBIfam" id="NF007990">
    <property type="entry name" value="PRK10718.1"/>
    <property type="match status" value="1"/>
</dbReference>
<evidence type="ECO:0000313" key="3">
    <source>
        <dbReference type="Proteomes" id="UP000335415"/>
    </source>
</evidence>
<dbReference type="EMBL" id="VYKJ01000001">
    <property type="protein sequence ID" value="KAA9002527.1"/>
    <property type="molecule type" value="Genomic_DNA"/>
</dbReference>
<dbReference type="Proteomes" id="UP000335415">
    <property type="component" value="Unassembled WGS sequence"/>
</dbReference>
<reference evidence="2 3" key="1">
    <citation type="submission" date="2019-09" db="EMBL/GenBank/DDBJ databases">
        <authorList>
            <person name="Li Y."/>
        </authorList>
    </citation>
    <scope>NUCLEOTIDE SEQUENCE [LARGE SCALE GENOMIC DNA]</scope>
    <source>
        <strain evidence="2 3">L3-3HA</strain>
    </source>
</reference>
<sequence length="195" mass="20932">MRFRPLLLGLPLVLSGCGTMSNFSWSSLSPFNWFGGAITVQDSGVGDINAGTPLSEPVLNKALNEDYRLRSGMGTQNGQLVAFYEALDGDSVRLVISGQPKGAVTRVDVSDAAIASQWGVKVGDAFSSLYGKAFGSCWLGQGEDARRVECAAPGSAHVSYIYGGEWRGPEGLMPSDDVLRDWKVVKIVWRAQARN</sequence>
<dbReference type="AlphaFoldDB" id="A0A5J5G997"/>
<dbReference type="InterPro" id="IPR010938">
    <property type="entry name" value="DUF1131"/>
</dbReference>
<evidence type="ECO:0000313" key="1">
    <source>
        <dbReference type="EMBL" id="KAA9002527.1"/>
    </source>
</evidence>
<comment type="caution">
    <text evidence="2">The sequence shown here is derived from an EMBL/GenBank/DDBJ whole genome shotgun (WGS) entry which is preliminary data.</text>
</comment>
<organism evidence="2 3">
    <name type="scientific">Affinibrenneria salicis</name>
    <dbReference type="NCBI Taxonomy" id="2590031"/>
    <lineage>
        <taxon>Bacteria</taxon>
        <taxon>Pseudomonadati</taxon>
        <taxon>Pseudomonadota</taxon>
        <taxon>Gammaproteobacteria</taxon>
        <taxon>Enterobacterales</taxon>
        <taxon>Pectobacteriaceae</taxon>
        <taxon>Affinibrenneria</taxon>
    </lineage>
</organism>
<dbReference type="RefSeq" id="WP_150433498.1">
    <property type="nucleotide sequence ID" value="NZ_VYKJ01000001.1"/>
</dbReference>
<dbReference type="Pfam" id="PF06572">
    <property type="entry name" value="DUF1131"/>
    <property type="match status" value="1"/>
</dbReference>
<dbReference type="OrthoDB" id="5622706at2"/>
<gene>
    <name evidence="1" type="ORF">FJU30_00530</name>
    <name evidence="2" type="ORF">FJU30_04235</name>
</gene>